<keyword evidence="2" id="KW-1185">Reference proteome</keyword>
<sequence length="901" mass="99312">MATTSDTFRPTSRLPLPTSPRVSRIPQPTSRATVRPVVESALVSRSSRIPTQLKESTIHPVARNAIPTPARKTSSSPASISTKSSVASLRAPISDPALRPKVTARTTIPISSTPSRLRNAVPTTRTQSPVRPASLRAAPSVGSLRSAETPASQDNIPNSPSRISIREQIAAKRKALLAASGLSGEQGNRDGAAKQGRQGSVTDLGTTMSNLSTRDQPRLAQTTSSGDIFGRTIPTLIRKALTTGRLDVANMSLERLPKEVWTKILHLSGDDLPLYDSQPTPLPTHRPEEETAQFDEMNLPPHELERRRLLAEDEIMNVPFYEVQDLVVIKASSNSLTLVEAQIGMIGALKNLDVSCVRQACRISSNGSLQLHSNRLTGLPDSIINLRELTQLDMSDNLISAFPACLILAPSLQIVDLSRNSIASISWDNPVRPSRELLQSRKDVSFFDSFPSTPTKSDYRDDDTDEVMPSIRTLSLANNKITNRGLPQMWPRNVEVLDLSGNNLQGVLEITHLATLPRLKRLSLSGNGLTGVFVQAQEHAILWPSLEAIDFKRNEIRAEEPLIDSLRLDRPYTTSSGTDSRGIVQIVLEENPIHYTTIKKVHPGMIARSSSSLHRETIPSNSMPSFASTLASDSYNAPPTGPLVDCWDERQQSIVITRDTPTGFLNEQGEFDLQHILDAVPSTASLKTIDLCAILKLKTLSIPDNGDRFANVTTLCITDTSLKADDATFERISRAMPQLETLNLSGSRIEHLKGVDRAITNGLKRLLIRGCRITDISSLVKVAEELHAGVWKGNLRLEEVDIRDNLVERLEPILGSLPLRQFLVENNAFRVPPRRIWEKEGELFRPTKSHRPAYVLIDIGYDRHAWATALANRRYMTTVFGISTIMDQMQPKAKFDISSSI</sequence>
<gene>
    <name evidence="1" type="ORF">QFC22_005786</name>
</gene>
<dbReference type="EMBL" id="JASBWU010000019">
    <property type="protein sequence ID" value="KAJ9114334.1"/>
    <property type="molecule type" value="Genomic_DNA"/>
</dbReference>
<name>A0ACC2WT38_9TREE</name>
<protein>
    <submittedName>
        <fullName evidence="1">Uncharacterized protein</fullName>
    </submittedName>
</protein>
<comment type="caution">
    <text evidence="1">The sequence shown here is derived from an EMBL/GenBank/DDBJ whole genome shotgun (WGS) entry which is preliminary data.</text>
</comment>
<organism evidence="1 2">
    <name type="scientific">Naganishia vaughanmartiniae</name>
    <dbReference type="NCBI Taxonomy" id="1424756"/>
    <lineage>
        <taxon>Eukaryota</taxon>
        <taxon>Fungi</taxon>
        <taxon>Dikarya</taxon>
        <taxon>Basidiomycota</taxon>
        <taxon>Agaricomycotina</taxon>
        <taxon>Tremellomycetes</taxon>
        <taxon>Filobasidiales</taxon>
        <taxon>Filobasidiaceae</taxon>
        <taxon>Naganishia</taxon>
    </lineage>
</organism>
<evidence type="ECO:0000313" key="1">
    <source>
        <dbReference type="EMBL" id="KAJ9114334.1"/>
    </source>
</evidence>
<accession>A0ACC2WT38</accession>
<dbReference type="Proteomes" id="UP001243375">
    <property type="component" value="Unassembled WGS sequence"/>
</dbReference>
<reference evidence="1" key="1">
    <citation type="submission" date="2023-04" db="EMBL/GenBank/DDBJ databases">
        <title>Draft Genome sequencing of Naganishia species isolated from polar environments using Oxford Nanopore Technology.</title>
        <authorList>
            <person name="Leo P."/>
            <person name="Venkateswaran K."/>
        </authorList>
    </citation>
    <scope>NUCLEOTIDE SEQUENCE</scope>
    <source>
        <strain evidence="1">MNA-CCFEE 5425</strain>
    </source>
</reference>
<proteinExistence type="predicted"/>
<evidence type="ECO:0000313" key="2">
    <source>
        <dbReference type="Proteomes" id="UP001243375"/>
    </source>
</evidence>